<dbReference type="GO" id="GO:0016707">
    <property type="term" value="F:gibberellin 3-beta-dioxygenase activity"/>
    <property type="evidence" value="ECO:0007669"/>
    <property type="project" value="UniProtKB-EC"/>
</dbReference>
<evidence type="ECO:0000256" key="5">
    <source>
        <dbReference type="ARBA" id="ARBA00023004"/>
    </source>
</evidence>
<dbReference type="Pfam" id="PF03171">
    <property type="entry name" value="2OG-FeII_Oxy"/>
    <property type="match status" value="1"/>
</dbReference>
<keyword evidence="5 8" id="KW-0408">Iron</keyword>
<dbReference type="SUPFAM" id="SSF51197">
    <property type="entry name" value="Clavaminate synthase-like"/>
    <property type="match status" value="1"/>
</dbReference>
<evidence type="ECO:0000256" key="2">
    <source>
        <dbReference type="ARBA" id="ARBA00022723"/>
    </source>
</evidence>
<dbReference type="GO" id="GO:0009686">
    <property type="term" value="P:gibberellin biosynthetic process"/>
    <property type="evidence" value="ECO:0007669"/>
    <property type="project" value="UniProtKB-ARBA"/>
</dbReference>
<dbReference type="InterPro" id="IPR050231">
    <property type="entry name" value="Iron_ascorbate_oxido_reductase"/>
</dbReference>
<evidence type="ECO:0000256" key="1">
    <source>
        <dbReference type="ARBA" id="ARBA00001961"/>
    </source>
</evidence>
<evidence type="ECO:0000259" key="9">
    <source>
        <dbReference type="PROSITE" id="PS51471"/>
    </source>
</evidence>
<dbReference type="EC" id="1.14.11.15" evidence="7"/>
<evidence type="ECO:0000256" key="8">
    <source>
        <dbReference type="RuleBase" id="RU003682"/>
    </source>
</evidence>
<sequence length="414" mass="45490">RTHILGVVCVSQRTRPPSFPTMATLSEAFTAHPVRLRHQPHLLDIGSLRELPDSYAWPKLHDHPSSGAGEDEGHHEQVPIVDLNDPDVLHRLARACETWGVFQVTGHGVPVGLLDRVESECRRLFSLPAERKLRALRPTGGMSGYGLVPISSFFSKLMWSEGFTIVGSPEEHARKLWPRDYVQFCEVVEEYEREMRQLAGKLMNLMLASLGLCVDDVGWYRPAGDGFWESSSALQLNWYPACPDPDRAMGMAAHTDSSLVTILYQNNTSGLQVTRPGEGGGRWVTVPPVRGALVVNVGDLLQIMSNGVYPSVLHRAVVNRTHNRLSVAYIYGPPGHAEVAPIRGLPTGPRGKGPLYRGVTWPEYLAIRAKHFHQALPSLQVSGGAQTLLSEDHNYDDADAAAAANIGTTTTCTY</sequence>
<keyword evidence="4 8" id="KW-0560">Oxidoreductase</keyword>
<dbReference type="InterPro" id="IPR005123">
    <property type="entry name" value="Oxoglu/Fe-dep_dioxygenase_dom"/>
</dbReference>
<accession>A0A1D1XZ15</accession>
<dbReference type="PROSITE" id="PS51471">
    <property type="entry name" value="FE2OG_OXY"/>
    <property type="match status" value="1"/>
</dbReference>
<keyword evidence="3 10" id="KW-0223">Dioxygenase</keyword>
<dbReference type="InterPro" id="IPR027443">
    <property type="entry name" value="IPNS-like_sf"/>
</dbReference>
<gene>
    <name evidence="10" type="primary">GA4_0</name>
    <name evidence="10" type="ORF">g.75040</name>
</gene>
<organism evidence="10">
    <name type="scientific">Anthurium amnicola</name>
    <dbReference type="NCBI Taxonomy" id="1678845"/>
    <lineage>
        <taxon>Eukaryota</taxon>
        <taxon>Viridiplantae</taxon>
        <taxon>Streptophyta</taxon>
        <taxon>Embryophyta</taxon>
        <taxon>Tracheophyta</taxon>
        <taxon>Spermatophyta</taxon>
        <taxon>Magnoliopsida</taxon>
        <taxon>Liliopsida</taxon>
        <taxon>Araceae</taxon>
        <taxon>Pothoideae</taxon>
        <taxon>Potheae</taxon>
        <taxon>Anthurium</taxon>
    </lineage>
</organism>
<dbReference type="FunFam" id="2.60.120.330:FF:000013">
    <property type="entry name" value="Gibberellin 3-beta-dioxygenase 1"/>
    <property type="match status" value="1"/>
</dbReference>
<dbReference type="GO" id="GO:0046872">
    <property type="term" value="F:metal ion binding"/>
    <property type="evidence" value="ECO:0007669"/>
    <property type="project" value="UniProtKB-KW"/>
</dbReference>
<dbReference type="EMBL" id="GDJX01020297">
    <property type="protein sequence ID" value="JAT47639.1"/>
    <property type="molecule type" value="Transcribed_RNA"/>
</dbReference>
<comment type="similarity">
    <text evidence="8">Belongs to the iron/ascorbate-dependent oxidoreductase family.</text>
</comment>
<evidence type="ECO:0000256" key="4">
    <source>
        <dbReference type="ARBA" id="ARBA00023002"/>
    </source>
</evidence>
<evidence type="ECO:0000313" key="10">
    <source>
        <dbReference type="EMBL" id="JAT47639.1"/>
    </source>
</evidence>
<dbReference type="Pfam" id="PF14226">
    <property type="entry name" value="DIOX_N"/>
    <property type="match status" value="1"/>
</dbReference>
<evidence type="ECO:0000256" key="7">
    <source>
        <dbReference type="ARBA" id="ARBA00066695"/>
    </source>
</evidence>
<feature type="non-terminal residue" evidence="10">
    <location>
        <position position="1"/>
    </location>
</feature>
<keyword evidence="2 8" id="KW-0479">Metal-binding</keyword>
<comment type="cofactor">
    <cofactor evidence="1">
        <name>L-ascorbate</name>
        <dbReference type="ChEBI" id="CHEBI:38290"/>
    </cofactor>
</comment>
<feature type="domain" description="Fe2OG dioxygenase" evidence="9">
    <location>
        <begin position="229"/>
        <end position="333"/>
    </location>
</feature>
<name>A0A1D1XZ15_9ARAE</name>
<reference evidence="10" key="1">
    <citation type="submission" date="2015-07" db="EMBL/GenBank/DDBJ databases">
        <title>Transcriptome Assembly of Anthurium amnicola.</title>
        <authorList>
            <person name="Suzuki J."/>
        </authorList>
    </citation>
    <scope>NUCLEOTIDE SEQUENCE</scope>
</reference>
<comment type="catalytic activity">
    <reaction evidence="6">
        <text>gibberellin A20 + 2-oxoglutarate + O2 = gibberellin A1 + succinate + CO2</text>
        <dbReference type="Rhea" id="RHEA:10104"/>
        <dbReference type="ChEBI" id="CHEBI:15379"/>
        <dbReference type="ChEBI" id="CHEBI:16526"/>
        <dbReference type="ChEBI" id="CHEBI:16810"/>
        <dbReference type="ChEBI" id="CHEBI:30031"/>
        <dbReference type="ChEBI" id="CHEBI:58524"/>
        <dbReference type="ChEBI" id="CHEBI:58526"/>
        <dbReference type="EC" id="1.14.11.15"/>
    </reaction>
</comment>
<dbReference type="Gene3D" id="2.60.120.330">
    <property type="entry name" value="B-lactam Antibiotic, Isopenicillin N Synthase, Chain"/>
    <property type="match status" value="1"/>
</dbReference>
<dbReference type="AlphaFoldDB" id="A0A1D1XZ15"/>
<dbReference type="PANTHER" id="PTHR47990">
    <property type="entry name" value="2-OXOGLUTARATE (2OG) AND FE(II)-DEPENDENT OXYGENASE SUPERFAMILY PROTEIN-RELATED"/>
    <property type="match status" value="1"/>
</dbReference>
<proteinExistence type="inferred from homology"/>
<dbReference type="InterPro" id="IPR026992">
    <property type="entry name" value="DIOX_N"/>
</dbReference>
<evidence type="ECO:0000256" key="6">
    <source>
        <dbReference type="ARBA" id="ARBA00052181"/>
    </source>
</evidence>
<dbReference type="InterPro" id="IPR044861">
    <property type="entry name" value="IPNS-like_FE2OG_OXY"/>
</dbReference>
<protein>
    <recommendedName>
        <fullName evidence="7">gibberellin 3beta-dioxygenase</fullName>
        <ecNumber evidence="7">1.14.11.15</ecNumber>
    </recommendedName>
</protein>
<evidence type="ECO:0000256" key="3">
    <source>
        <dbReference type="ARBA" id="ARBA00022964"/>
    </source>
</evidence>